<accession>A0A1I2QFP4</accession>
<evidence type="ECO:0000313" key="9">
    <source>
        <dbReference type="EMBL" id="SFG26463.1"/>
    </source>
</evidence>
<evidence type="ECO:0000256" key="5">
    <source>
        <dbReference type="ARBA" id="ARBA00022833"/>
    </source>
</evidence>
<reference evidence="10" key="1">
    <citation type="submission" date="2016-10" db="EMBL/GenBank/DDBJ databases">
        <authorList>
            <person name="Varghese N."/>
            <person name="Submissions S."/>
        </authorList>
    </citation>
    <scope>NUCLEOTIDE SEQUENCE [LARGE SCALE GENOMIC DNA]</scope>
    <source>
        <strain evidence="10">DSM 20403</strain>
    </source>
</reference>
<evidence type="ECO:0000259" key="8">
    <source>
        <dbReference type="PROSITE" id="PS50249"/>
    </source>
</evidence>
<sequence>MSLVNEVSSKYLTGRIKRFGVQSLSDKELLYYLLNVKMQGKRASEACNAFFKDFSGLFQIKDFVPENWELLLGNDEQSLLMEAICEFSKRMKCQFNLPLGQFCSSSVVGKYMIDVLGDEKQEALVCFFLDTKNQVLEQKKIFKGTLNSATVHPREIFKEALRLSTARIIVVHNHPSGDTTPSENDLSLTKRLEECGHLLGIELLDHIIVGNSSYLSMREENIIG</sequence>
<dbReference type="GO" id="GO:0008237">
    <property type="term" value="F:metallopeptidase activity"/>
    <property type="evidence" value="ECO:0007669"/>
    <property type="project" value="UniProtKB-KW"/>
</dbReference>
<dbReference type="Proteomes" id="UP000182635">
    <property type="component" value="Unassembled WGS sequence"/>
</dbReference>
<dbReference type="GO" id="GO:0006508">
    <property type="term" value="P:proteolysis"/>
    <property type="evidence" value="ECO:0007669"/>
    <property type="project" value="UniProtKB-KW"/>
</dbReference>
<dbReference type="PROSITE" id="PS50249">
    <property type="entry name" value="MPN"/>
    <property type="match status" value="1"/>
</dbReference>
<evidence type="ECO:0000256" key="7">
    <source>
        <dbReference type="RuleBase" id="RU003797"/>
    </source>
</evidence>
<dbReference type="EMBL" id="FOPI01000008">
    <property type="protein sequence ID" value="SFG26463.1"/>
    <property type="molecule type" value="Genomic_DNA"/>
</dbReference>
<proteinExistence type="inferred from homology"/>
<protein>
    <submittedName>
        <fullName evidence="9">DNA repair protein RadC</fullName>
    </submittedName>
</protein>
<evidence type="ECO:0000256" key="6">
    <source>
        <dbReference type="ARBA" id="ARBA00023049"/>
    </source>
</evidence>
<feature type="domain" description="MPN" evidence="8">
    <location>
        <begin position="101"/>
        <end position="223"/>
    </location>
</feature>
<dbReference type="AlphaFoldDB" id="A0A1I2QFP4"/>
<dbReference type="InterPro" id="IPR001405">
    <property type="entry name" value="UPF0758"/>
</dbReference>
<dbReference type="InterPro" id="IPR037518">
    <property type="entry name" value="MPN"/>
</dbReference>
<evidence type="ECO:0000256" key="1">
    <source>
        <dbReference type="ARBA" id="ARBA00010243"/>
    </source>
</evidence>
<comment type="similarity">
    <text evidence="1 7">Belongs to the UPF0758 family.</text>
</comment>
<dbReference type="RefSeq" id="WP_014073740.1">
    <property type="nucleotide sequence ID" value="NZ_AYYL01000003.1"/>
</dbReference>
<dbReference type="PANTHER" id="PTHR30471:SF3">
    <property type="entry name" value="UPF0758 PROTEIN YEES-RELATED"/>
    <property type="match status" value="1"/>
</dbReference>
<dbReference type="InterPro" id="IPR020891">
    <property type="entry name" value="UPF0758_CS"/>
</dbReference>
<dbReference type="NCBIfam" id="TIGR00608">
    <property type="entry name" value="radc"/>
    <property type="match status" value="1"/>
</dbReference>
<keyword evidence="6" id="KW-0482">Metalloprotease</keyword>
<evidence type="ECO:0000256" key="4">
    <source>
        <dbReference type="ARBA" id="ARBA00022801"/>
    </source>
</evidence>
<name>A0A1I2QFP4_9LACO</name>
<dbReference type="GO" id="GO:0046872">
    <property type="term" value="F:metal ion binding"/>
    <property type="evidence" value="ECO:0007669"/>
    <property type="project" value="UniProtKB-KW"/>
</dbReference>
<dbReference type="SUPFAM" id="SSF102712">
    <property type="entry name" value="JAB1/MPN domain"/>
    <property type="match status" value="1"/>
</dbReference>
<dbReference type="GeneID" id="29802894"/>
<dbReference type="OrthoDB" id="9804482at2"/>
<evidence type="ECO:0000256" key="3">
    <source>
        <dbReference type="ARBA" id="ARBA00022723"/>
    </source>
</evidence>
<dbReference type="InterPro" id="IPR025657">
    <property type="entry name" value="RadC_JAB"/>
</dbReference>
<dbReference type="PROSITE" id="PS01302">
    <property type="entry name" value="UPF0758"/>
    <property type="match status" value="1"/>
</dbReference>
<keyword evidence="5" id="KW-0862">Zinc</keyword>
<gene>
    <name evidence="9" type="ORF">SAMN02910432_00615</name>
</gene>
<dbReference type="PANTHER" id="PTHR30471">
    <property type="entry name" value="DNA REPAIR PROTEIN RADC"/>
    <property type="match status" value="1"/>
</dbReference>
<keyword evidence="3" id="KW-0479">Metal-binding</keyword>
<keyword evidence="2" id="KW-0645">Protease</keyword>
<evidence type="ECO:0000313" key="10">
    <source>
        <dbReference type="Proteomes" id="UP000182635"/>
    </source>
</evidence>
<organism evidence="9 10">
    <name type="scientific">Ligilactobacillus ruminis DSM 20403 = NBRC 102161</name>
    <dbReference type="NCBI Taxonomy" id="1423798"/>
    <lineage>
        <taxon>Bacteria</taxon>
        <taxon>Bacillati</taxon>
        <taxon>Bacillota</taxon>
        <taxon>Bacilli</taxon>
        <taxon>Lactobacillales</taxon>
        <taxon>Lactobacillaceae</taxon>
        <taxon>Ligilactobacillus</taxon>
    </lineage>
</organism>
<dbReference type="Gene3D" id="3.40.140.10">
    <property type="entry name" value="Cytidine Deaminase, domain 2"/>
    <property type="match status" value="1"/>
</dbReference>
<evidence type="ECO:0000256" key="2">
    <source>
        <dbReference type="ARBA" id="ARBA00022670"/>
    </source>
</evidence>
<dbReference type="Pfam" id="PF04002">
    <property type="entry name" value="RadC"/>
    <property type="match status" value="1"/>
</dbReference>
<keyword evidence="4" id="KW-0378">Hydrolase</keyword>
<dbReference type="NCBIfam" id="NF000642">
    <property type="entry name" value="PRK00024.1"/>
    <property type="match status" value="1"/>
</dbReference>
<dbReference type="CDD" id="cd08071">
    <property type="entry name" value="MPN_DUF2466"/>
    <property type="match status" value="1"/>
</dbReference>